<feature type="compositionally biased region" description="Pro residues" evidence="1">
    <location>
        <begin position="44"/>
        <end position="56"/>
    </location>
</feature>
<evidence type="ECO:0000256" key="1">
    <source>
        <dbReference type="SAM" id="MobiDB-lite"/>
    </source>
</evidence>
<feature type="compositionally biased region" description="Low complexity" evidence="1">
    <location>
        <begin position="29"/>
        <end position="43"/>
    </location>
</feature>
<accession>A0A543L9Y7</accession>
<name>A0A543L9Y7_9BURK</name>
<dbReference type="PROSITE" id="PS50828">
    <property type="entry name" value="SMR"/>
    <property type="match status" value="1"/>
</dbReference>
<feature type="domain" description="Smr" evidence="2">
    <location>
        <begin position="227"/>
        <end position="308"/>
    </location>
</feature>
<dbReference type="Proteomes" id="UP000316993">
    <property type="component" value="Unassembled WGS sequence"/>
</dbReference>
<feature type="region of interest" description="Disordered" evidence="1">
    <location>
        <begin position="1"/>
        <end position="101"/>
    </location>
</feature>
<gene>
    <name evidence="3" type="ORF">BDD18_2794</name>
</gene>
<evidence type="ECO:0000313" key="3">
    <source>
        <dbReference type="EMBL" id="TQN04084.1"/>
    </source>
</evidence>
<feature type="region of interest" description="Disordered" evidence="1">
    <location>
        <begin position="116"/>
        <end position="135"/>
    </location>
</feature>
<dbReference type="PANTHER" id="PTHR35562:SF2">
    <property type="entry name" value="DNA ENDONUCLEASE SMRA-RELATED"/>
    <property type="match status" value="1"/>
</dbReference>
<evidence type="ECO:0000259" key="2">
    <source>
        <dbReference type="PROSITE" id="PS50828"/>
    </source>
</evidence>
<dbReference type="EMBL" id="VFPV01000002">
    <property type="protein sequence ID" value="TQN04084.1"/>
    <property type="molecule type" value="Genomic_DNA"/>
</dbReference>
<keyword evidence="3" id="KW-0255">Endonuclease</keyword>
<dbReference type="Gene3D" id="3.30.1370.110">
    <property type="match status" value="1"/>
</dbReference>
<evidence type="ECO:0000313" key="4">
    <source>
        <dbReference type="Proteomes" id="UP000316993"/>
    </source>
</evidence>
<feature type="compositionally biased region" description="Basic residues" evidence="1">
    <location>
        <begin position="88"/>
        <end position="99"/>
    </location>
</feature>
<proteinExistence type="predicted"/>
<comment type="caution">
    <text evidence="3">The sequence shown here is derived from an EMBL/GenBank/DDBJ whole genome shotgun (WGS) entry which is preliminary data.</text>
</comment>
<dbReference type="Pfam" id="PF01713">
    <property type="entry name" value="Smr"/>
    <property type="match status" value="1"/>
</dbReference>
<dbReference type="SUPFAM" id="SSF160443">
    <property type="entry name" value="SMR domain-like"/>
    <property type="match status" value="1"/>
</dbReference>
<dbReference type="InterPro" id="IPR002625">
    <property type="entry name" value="Smr_dom"/>
</dbReference>
<dbReference type="AlphaFoldDB" id="A0A543L9Y7"/>
<dbReference type="SMART" id="SM00463">
    <property type="entry name" value="SMR"/>
    <property type="match status" value="1"/>
</dbReference>
<dbReference type="InterPro" id="IPR036063">
    <property type="entry name" value="Smr_dom_sf"/>
</dbReference>
<keyword evidence="3" id="KW-0540">Nuclease</keyword>
<protein>
    <submittedName>
        <fullName evidence="3">DNA-nicking Smr family endonuclease</fullName>
    </submittedName>
</protein>
<keyword evidence="3" id="KW-0378">Hydrolase</keyword>
<organism evidence="3 4">
    <name type="scientific">Acidovorax temperans</name>
    <dbReference type="NCBI Taxonomy" id="80878"/>
    <lineage>
        <taxon>Bacteria</taxon>
        <taxon>Pseudomonadati</taxon>
        <taxon>Pseudomonadota</taxon>
        <taxon>Betaproteobacteria</taxon>
        <taxon>Burkholderiales</taxon>
        <taxon>Comamonadaceae</taxon>
        <taxon>Acidovorax</taxon>
    </lineage>
</organism>
<reference evidence="3 4" key="1">
    <citation type="submission" date="2019-06" db="EMBL/GenBank/DDBJ databases">
        <title>Genomic Encyclopedia of Archaeal and Bacterial Type Strains, Phase II (KMG-II): from individual species to whole genera.</title>
        <authorList>
            <person name="Goeker M."/>
        </authorList>
    </citation>
    <scope>NUCLEOTIDE SEQUENCE [LARGE SCALE GENOMIC DNA]</scope>
    <source>
        <strain evidence="3 4">DSM 7270</strain>
    </source>
</reference>
<sequence>MNRRHPSAGAPLPGDTPSSQPSDKPRQELTGALAAALARTLRPTQPPAPAAPPPPRAARRVPAIAWQAPKLRTAPTPRAEGTPAPVPRPRKAPKPRRPGVRVDGLQDLATITRQLREQRERAEAEEKSRREAAARLEAERQLFSRAVGQVHPLTDRNLAELPTTPPEPLPLQHWLDEERVLMESISDDFDVSSLLDTDDQLSFRRPGIGVEITRRLRSGHWSIQRQLDLHGLRVDEAREALGEFIRHAHKLGLRCVRVVHGKGLGSPGKSPVLKGRVQSWLVQKKEVLAFVQARPIDGGAGALLVLLQPARSA</sequence>
<dbReference type="GO" id="GO:0004519">
    <property type="term" value="F:endonuclease activity"/>
    <property type="evidence" value="ECO:0007669"/>
    <property type="project" value="UniProtKB-KW"/>
</dbReference>
<dbReference type="PANTHER" id="PTHR35562">
    <property type="entry name" value="DNA ENDONUCLEASE SMRA-RELATED"/>
    <property type="match status" value="1"/>
</dbReference>